<feature type="transmembrane region" description="Helical" evidence="11">
    <location>
        <begin position="116"/>
        <end position="137"/>
    </location>
</feature>
<evidence type="ECO:0000256" key="4">
    <source>
        <dbReference type="ARBA" id="ARBA00022989"/>
    </source>
</evidence>
<comment type="subcellular location">
    <subcellularLocation>
        <location evidence="1">Cell membrane</location>
        <topology evidence="1">Multi-pass membrane protein</topology>
    </subcellularLocation>
</comment>
<feature type="transmembrane region" description="Helical" evidence="11">
    <location>
        <begin position="313"/>
        <end position="333"/>
    </location>
</feature>
<keyword evidence="6 11" id="KW-0472">Membrane</keyword>
<dbReference type="Pfam" id="PF00001">
    <property type="entry name" value="7tm_1"/>
    <property type="match status" value="1"/>
</dbReference>
<feature type="transmembrane region" description="Helical" evidence="11">
    <location>
        <begin position="79"/>
        <end position="104"/>
    </location>
</feature>
<reference evidence="13" key="2">
    <citation type="submission" date="2021-03" db="UniProtKB">
        <authorList>
            <consortium name="Ensembl"/>
        </authorList>
    </citation>
    <scope>IDENTIFICATION</scope>
</reference>
<feature type="region of interest" description="Disordered" evidence="10">
    <location>
        <begin position="258"/>
        <end position="288"/>
    </location>
</feature>
<evidence type="ECO:0000256" key="2">
    <source>
        <dbReference type="ARBA" id="ARBA00022475"/>
    </source>
</evidence>
<evidence type="ECO:0000256" key="9">
    <source>
        <dbReference type="RuleBase" id="RU000688"/>
    </source>
</evidence>
<dbReference type="GeneTree" id="ENSGT00940000166602"/>
<dbReference type="InParanoid" id="A0A803JUR1"/>
<dbReference type="PROSITE" id="PS50262">
    <property type="entry name" value="G_PROTEIN_RECEP_F1_2"/>
    <property type="match status" value="1"/>
</dbReference>
<evidence type="ECO:0000256" key="3">
    <source>
        <dbReference type="ARBA" id="ARBA00022692"/>
    </source>
</evidence>
<dbReference type="PANTHER" id="PTHR22752:SF13">
    <property type="entry name" value="5-HYDROXYTRYPTAMINE RECEPTOR 1B"/>
    <property type="match status" value="1"/>
</dbReference>
<reference evidence="13" key="1">
    <citation type="journal article" date="2010" name="Science">
        <title>The genome of the Western clawed frog Xenopus tropicalis.</title>
        <authorList>
            <person name="Hellsten U."/>
            <person name="Harland R.M."/>
            <person name="Gilchrist M.J."/>
            <person name="Hendrix D."/>
            <person name="Jurka J."/>
            <person name="Kapitonov V."/>
            <person name="Ovcharenko I."/>
            <person name="Putnam N.H."/>
            <person name="Shu S."/>
            <person name="Taher L."/>
            <person name="Blitz I.L."/>
            <person name="Blumberg B."/>
            <person name="Dichmann D.S."/>
            <person name="Dubchak I."/>
            <person name="Amaya E."/>
            <person name="Detter J.C."/>
            <person name="Fletcher R."/>
            <person name="Gerhard D.S."/>
            <person name="Goodstein D."/>
            <person name="Graves T."/>
            <person name="Grigoriev I.V."/>
            <person name="Grimwood J."/>
            <person name="Kawashima T."/>
            <person name="Lindquist E."/>
            <person name="Lucas S.M."/>
            <person name="Mead P.E."/>
            <person name="Mitros T."/>
            <person name="Ogino H."/>
            <person name="Ohta Y."/>
            <person name="Poliakov A.V."/>
            <person name="Pollet N."/>
            <person name="Robert J."/>
            <person name="Salamov A."/>
            <person name="Sater A.K."/>
            <person name="Schmutz J."/>
            <person name="Terry A."/>
            <person name="Vize P.D."/>
            <person name="Warren W.C."/>
            <person name="Wells D."/>
            <person name="Wills A."/>
            <person name="Wilson R.K."/>
            <person name="Zimmerman L.B."/>
            <person name="Zorn A.M."/>
            <person name="Grainger R."/>
            <person name="Grammer T."/>
            <person name="Khokha M.K."/>
            <person name="Richardson P.M."/>
            <person name="Rokhsar D.S."/>
        </authorList>
    </citation>
    <scope>NUCLEOTIDE SEQUENCE [LARGE SCALE GENOMIC DNA]</scope>
    <source>
        <strain evidence="13">Nigerian</strain>
    </source>
</reference>
<dbReference type="SUPFAM" id="SSF81321">
    <property type="entry name" value="Family A G protein-coupled receptor-like"/>
    <property type="match status" value="1"/>
</dbReference>
<evidence type="ECO:0000259" key="12">
    <source>
        <dbReference type="PROSITE" id="PS50262"/>
    </source>
</evidence>
<feature type="domain" description="G-protein coupled receptors family 1 profile" evidence="12">
    <location>
        <begin position="58"/>
        <end position="368"/>
    </location>
</feature>
<evidence type="ECO:0000256" key="10">
    <source>
        <dbReference type="SAM" id="MobiDB-lite"/>
    </source>
</evidence>
<dbReference type="InterPro" id="IPR000276">
    <property type="entry name" value="GPCR_Rhodpsn"/>
</dbReference>
<evidence type="ECO:0000256" key="7">
    <source>
        <dbReference type="ARBA" id="ARBA00023170"/>
    </source>
</evidence>
<keyword evidence="4 11" id="KW-1133">Transmembrane helix</keyword>
<dbReference type="GO" id="GO:0004930">
    <property type="term" value="F:G protein-coupled receptor activity"/>
    <property type="evidence" value="ECO:0007669"/>
    <property type="project" value="UniProtKB-KW"/>
</dbReference>
<feature type="transmembrane region" description="Helical" evidence="11">
    <location>
        <begin position="353"/>
        <end position="371"/>
    </location>
</feature>
<dbReference type="PROSITE" id="PS00237">
    <property type="entry name" value="G_PROTEIN_RECEP_F1_1"/>
    <property type="match status" value="1"/>
</dbReference>
<evidence type="ECO:0000256" key="5">
    <source>
        <dbReference type="ARBA" id="ARBA00023040"/>
    </source>
</evidence>
<keyword evidence="5 9" id="KW-0297">G-protein coupled receptor</keyword>
<name>A0A803JUR1_XENTR</name>
<dbReference type="PANTHER" id="PTHR22752">
    <property type="entry name" value="G PROTEIN-COUPLED RECEPTOR"/>
    <property type="match status" value="1"/>
</dbReference>
<dbReference type="AlphaFoldDB" id="A0A803JUR1"/>
<evidence type="ECO:0000313" key="13">
    <source>
        <dbReference type="Ensembl" id="ENSXETP00000111714"/>
    </source>
</evidence>
<feature type="transmembrane region" description="Helical" evidence="11">
    <location>
        <begin position="202"/>
        <end position="225"/>
    </location>
</feature>
<keyword evidence="8 9" id="KW-0807">Transducer</keyword>
<dbReference type="Ensembl" id="ENSXETT00000117393">
    <property type="protein sequence ID" value="ENSXETP00000111714"/>
    <property type="gene ID" value="ENSXETG00000045414"/>
</dbReference>
<keyword evidence="2" id="KW-1003">Cell membrane</keyword>
<sequence length="531" mass="60030">MSSKPSYWGNASHLFQYSNLILSTMNNSTADMTYNLGSLSQWLLGFVIIAMCITAVTGNLLVIIIIAATTHFHSVTSIFLINLAVSDFLVGIGVMPLVATSVIYNRWINHQFLCLYMGYASVVYCTSSVLTLAAIAVDRYRAIVNCFRYNSQTTMKRAVSTVMWIWAQAAFSGLPPFLGWGHFEYFPVTFSCSANWAYSPSYTGLVMVCSFLLPTCTMVFCYISIVQVIRDHARRIHNIECQLQKNVKANTVFLKEEEHTRPSIKSKKISPERITDDSQNSVNSSHAPIDSKKHDIFAQYNSPGREHNGTIRLFLVIFIFFFCWVPYIIVSMLQPITTKRNQWKLPPELLTASAWLALLNSAINPLLYALLSKRFRKALCNLKQKMVLKMDYLLRDISILGNTGSTKSKIRKIHLLKPVSHTNQSENKLNRRSMSIFSIASFADTGQEEDVNIPVQFSGTLTPTIWGPQIFSRSSDLLQRETHGKQYLEVPCLPFQPLNPWQLQEEDNDNSSVFVYGKITIKVNEGNSVSP</sequence>
<evidence type="ECO:0000256" key="6">
    <source>
        <dbReference type="ARBA" id="ARBA00023136"/>
    </source>
</evidence>
<dbReference type="Gene3D" id="1.20.1070.10">
    <property type="entry name" value="Rhodopsin 7-helix transmembrane proteins"/>
    <property type="match status" value="1"/>
</dbReference>
<evidence type="ECO:0000256" key="1">
    <source>
        <dbReference type="ARBA" id="ARBA00004651"/>
    </source>
</evidence>
<evidence type="ECO:0000256" key="8">
    <source>
        <dbReference type="ARBA" id="ARBA00023224"/>
    </source>
</evidence>
<dbReference type="CDD" id="cd00637">
    <property type="entry name" value="7tm_classA_rhodopsin-like"/>
    <property type="match status" value="1"/>
</dbReference>
<protein>
    <recommendedName>
        <fullName evidence="12">G-protein coupled receptors family 1 profile domain-containing protein</fullName>
    </recommendedName>
</protein>
<proteinExistence type="inferred from homology"/>
<dbReference type="PRINTS" id="PR00237">
    <property type="entry name" value="GPCRRHODOPSN"/>
</dbReference>
<comment type="similarity">
    <text evidence="9">Belongs to the G-protein coupled receptor 1 family.</text>
</comment>
<dbReference type="GO" id="GO:0005886">
    <property type="term" value="C:plasma membrane"/>
    <property type="evidence" value="ECO:0007669"/>
    <property type="project" value="UniProtKB-SubCell"/>
</dbReference>
<feature type="transmembrane region" description="Helical" evidence="11">
    <location>
        <begin position="158"/>
        <end position="182"/>
    </location>
</feature>
<dbReference type="InterPro" id="IPR017452">
    <property type="entry name" value="GPCR_Rhodpsn_7TM"/>
</dbReference>
<feature type="transmembrane region" description="Helical" evidence="11">
    <location>
        <begin position="42"/>
        <end position="67"/>
    </location>
</feature>
<evidence type="ECO:0000256" key="11">
    <source>
        <dbReference type="SAM" id="Phobius"/>
    </source>
</evidence>
<accession>A0A803JUR1</accession>
<keyword evidence="3 9" id="KW-0812">Transmembrane</keyword>
<organism evidence="13">
    <name type="scientific">Xenopus tropicalis</name>
    <name type="common">Western clawed frog</name>
    <name type="synonym">Silurana tropicalis</name>
    <dbReference type="NCBI Taxonomy" id="8364"/>
    <lineage>
        <taxon>Eukaryota</taxon>
        <taxon>Metazoa</taxon>
        <taxon>Chordata</taxon>
        <taxon>Craniata</taxon>
        <taxon>Vertebrata</taxon>
        <taxon>Euteleostomi</taxon>
        <taxon>Amphibia</taxon>
        <taxon>Batrachia</taxon>
        <taxon>Anura</taxon>
        <taxon>Pipoidea</taxon>
        <taxon>Pipidae</taxon>
        <taxon>Xenopodinae</taxon>
        <taxon>Xenopus</taxon>
        <taxon>Silurana</taxon>
    </lineage>
</organism>
<feature type="compositionally biased region" description="Polar residues" evidence="10">
    <location>
        <begin position="277"/>
        <end position="286"/>
    </location>
</feature>
<keyword evidence="7 9" id="KW-0675">Receptor</keyword>